<dbReference type="InterPro" id="IPR029045">
    <property type="entry name" value="ClpP/crotonase-like_dom_sf"/>
</dbReference>
<dbReference type="PROSITE" id="PS00166">
    <property type="entry name" value="ENOYL_COA_HYDRATASE"/>
    <property type="match status" value="1"/>
</dbReference>
<dbReference type="GO" id="GO:0016853">
    <property type="term" value="F:isomerase activity"/>
    <property type="evidence" value="ECO:0007669"/>
    <property type="project" value="UniProtKB-KW"/>
</dbReference>
<dbReference type="EMBL" id="SWDV01000041">
    <property type="protein sequence ID" value="TLX71355.1"/>
    <property type="molecule type" value="Genomic_DNA"/>
</dbReference>
<dbReference type="CDD" id="cd06558">
    <property type="entry name" value="crotonase-like"/>
    <property type="match status" value="1"/>
</dbReference>
<dbReference type="PANTHER" id="PTHR43802:SF1">
    <property type="entry name" value="IP11341P-RELATED"/>
    <property type="match status" value="1"/>
</dbReference>
<evidence type="ECO:0000256" key="2">
    <source>
        <dbReference type="RuleBase" id="RU003707"/>
    </source>
</evidence>
<evidence type="ECO:0000313" key="4">
    <source>
        <dbReference type="Proteomes" id="UP000306635"/>
    </source>
</evidence>
<organism evidence="3 4">
    <name type="scientific">Pseudomonas nicosulfuronedens</name>
    <dbReference type="NCBI Taxonomy" id="2571105"/>
    <lineage>
        <taxon>Bacteria</taxon>
        <taxon>Pseudomonadati</taxon>
        <taxon>Pseudomonadota</taxon>
        <taxon>Gammaproteobacteria</taxon>
        <taxon>Pseudomonadales</taxon>
        <taxon>Pseudomonadaceae</taxon>
        <taxon>Pseudomonas</taxon>
    </lineage>
</organism>
<proteinExistence type="inferred from homology"/>
<name>A0A5R9QPI1_9PSED</name>
<protein>
    <submittedName>
        <fullName evidence="3">Enoyl-CoA hydratase/isomerase family protein</fullName>
    </submittedName>
</protein>
<dbReference type="Pfam" id="PF00378">
    <property type="entry name" value="ECH_1"/>
    <property type="match status" value="1"/>
</dbReference>
<dbReference type="RefSeq" id="WP_138526156.1">
    <property type="nucleotide sequence ID" value="NZ_SWDV01000041.1"/>
</dbReference>
<dbReference type="GeneID" id="300408960"/>
<dbReference type="Gene3D" id="3.90.226.10">
    <property type="entry name" value="2-enoyl-CoA Hydratase, Chain A, domain 1"/>
    <property type="match status" value="1"/>
</dbReference>
<evidence type="ECO:0000256" key="1">
    <source>
        <dbReference type="ARBA" id="ARBA00005254"/>
    </source>
</evidence>
<dbReference type="PANTHER" id="PTHR43802">
    <property type="entry name" value="ENOYL-COA HYDRATASE"/>
    <property type="match status" value="1"/>
</dbReference>
<dbReference type="InterPro" id="IPR001753">
    <property type="entry name" value="Enoyl-CoA_hydra/iso"/>
</dbReference>
<keyword evidence="4" id="KW-1185">Reference proteome</keyword>
<dbReference type="SUPFAM" id="SSF52096">
    <property type="entry name" value="ClpP/crotonase"/>
    <property type="match status" value="1"/>
</dbReference>
<dbReference type="OrthoDB" id="9777711at2"/>
<evidence type="ECO:0000313" key="3">
    <source>
        <dbReference type="EMBL" id="TLX71355.1"/>
    </source>
</evidence>
<keyword evidence="3" id="KW-0413">Isomerase</keyword>
<dbReference type="AlphaFoldDB" id="A0A5R9QPI1"/>
<dbReference type="Gene3D" id="1.10.12.10">
    <property type="entry name" value="Lyase 2-enoyl-coa Hydratase, Chain A, domain 2"/>
    <property type="match status" value="1"/>
</dbReference>
<dbReference type="InterPro" id="IPR018376">
    <property type="entry name" value="Enoyl-CoA_hyd/isom_CS"/>
</dbReference>
<comment type="caution">
    <text evidence="3">The sequence shown here is derived from an EMBL/GenBank/DDBJ whole genome shotgun (WGS) entry which is preliminary data.</text>
</comment>
<dbReference type="InterPro" id="IPR014748">
    <property type="entry name" value="Enoyl-CoA_hydra_C"/>
</dbReference>
<gene>
    <name evidence="3" type="ORF">FAS41_25590</name>
</gene>
<reference evidence="3 4" key="1">
    <citation type="submission" date="2019-04" db="EMBL/GenBank/DDBJ databases">
        <authorList>
            <person name="Li M."/>
        </authorList>
    </citation>
    <scope>NUCLEOTIDE SEQUENCE [LARGE SCALE GENOMIC DNA]</scope>
    <source>
        <strain evidence="3 4">LAM1902</strain>
    </source>
</reference>
<accession>A0A5R9QPI1</accession>
<dbReference type="Proteomes" id="UP000306635">
    <property type="component" value="Unassembled WGS sequence"/>
</dbReference>
<comment type="similarity">
    <text evidence="1 2">Belongs to the enoyl-CoA hydratase/isomerase family.</text>
</comment>
<sequence>MSEHSDERIQVSRDGEIAIVTINNPQRRNAMGRQMRLALRDTMHRLLVADPESKAIVLTGAGGQFSAGADISEMTKRTVLQSREILAESCEVVRDMLGGPKPVVSAVEGVAFGAGLSLAVATDYLVAASDARFCAAFMRIGLIPDTGILWTLPKKIGPGKARELLSLAREIDAAEALRIGLANRVVEPGQALPAAIEYARALAQQPPLGMALLKSALTFGADHMEASLRAEIDYQPLLRQSKDHLEAANAFIEKRAPVFTGQ</sequence>